<dbReference type="RefSeq" id="WP_377177628.1">
    <property type="nucleotide sequence ID" value="NZ_JBHUJB010000021.1"/>
</dbReference>
<evidence type="ECO:0000313" key="3">
    <source>
        <dbReference type="Proteomes" id="UP001597389"/>
    </source>
</evidence>
<protein>
    <submittedName>
        <fullName evidence="2">GNAT family N-acetyltransferase</fullName>
        <ecNumber evidence="2">2.3.1.-</ecNumber>
    </submittedName>
</protein>
<dbReference type="EC" id="2.3.1.-" evidence="2"/>
<comment type="caution">
    <text evidence="2">The sequence shown here is derived from an EMBL/GenBank/DDBJ whole genome shotgun (WGS) entry which is preliminary data.</text>
</comment>
<keyword evidence="2" id="KW-0012">Acyltransferase</keyword>
<dbReference type="Gene3D" id="3.40.630.30">
    <property type="match status" value="1"/>
</dbReference>
<dbReference type="GO" id="GO:0016746">
    <property type="term" value="F:acyltransferase activity"/>
    <property type="evidence" value="ECO:0007669"/>
    <property type="project" value="UniProtKB-KW"/>
</dbReference>
<keyword evidence="3" id="KW-1185">Reference proteome</keyword>
<accession>A0ABW4Z8Q8</accession>
<dbReference type="EMBL" id="JBHUJB010000021">
    <property type="protein sequence ID" value="MFD2158303.1"/>
    <property type="molecule type" value="Genomic_DNA"/>
</dbReference>
<dbReference type="InterPro" id="IPR000182">
    <property type="entry name" value="GNAT_dom"/>
</dbReference>
<sequence>MKPLVEQTHTWNSTIFKKSFDSQNTSIIKHNSEDIGMLKVQRHDDFIYLADILIKPEFQNRGLGTSLILELISEAKQKNIPLKLRVLRVNPVRSLYDRLGFTVVAEDEYAVFMVIH</sequence>
<gene>
    <name evidence="2" type="ORF">ACFSW8_05280</name>
</gene>
<reference evidence="3" key="1">
    <citation type="journal article" date="2019" name="Int. J. Syst. Evol. Microbiol.">
        <title>The Global Catalogue of Microorganisms (GCM) 10K type strain sequencing project: providing services to taxonomists for standard genome sequencing and annotation.</title>
        <authorList>
            <consortium name="The Broad Institute Genomics Platform"/>
            <consortium name="The Broad Institute Genome Sequencing Center for Infectious Disease"/>
            <person name="Wu L."/>
            <person name="Ma J."/>
        </authorList>
    </citation>
    <scope>NUCLEOTIDE SEQUENCE [LARGE SCALE GENOMIC DNA]</scope>
    <source>
        <strain evidence="3">CCUG 57942</strain>
    </source>
</reference>
<dbReference type="Proteomes" id="UP001597389">
    <property type="component" value="Unassembled WGS sequence"/>
</dbReference>
<proteinExistence type="predicted"/>
<dbReference type="SUPFAM" id="SSF55729">
    <property type="entry name" value="Acyl-CoA N-acyltransferases (Nat)"/>
    <property type="match status" value="1"/>
</dbReference>
<dbReference type="Pfam" id="PF13508">
    <property type="entry name" value="Acetyltransf_7"/>
    <property type="match status" value="1"/>
</dbReference>
<dbReference type="CDD" id="cd04301">
    <property type="entry name" value="NAT_SF"/>
    <property type="match status" value="1"/>
</dbReference>
<evidence type="ECO:0000259" key="1">
    <source>
        <dbReference type="PROSITE" id="PS51186"/>
    </source>
</evidence>
<dbReference type="InterPro" id="IPR016181">
    <property type="entry name" value="Acyl_CoA_acyltransferase"/>
</dbReference>
<keyword evidence="2" id="KW-0808">Transferase</keyword>
<dbReference type="PROSITE" id="PS51186">
    <property type="entry name" value="GNAT"/>
    <property type="match status" value="1"/>
</dbReference>
<feature type="domain" description="N-acetyltransferase" evidence="1">
    <location>
        <begin position="1"/>
        <end position="116"/>
    </location>
</feature>
<name>A0ABW4Z8Q8_9BACT</name>
<evidence type="ECO:0000313" key="2">
    <source>
        <dbReference type="EMBL" id="MFD2158303.1"/>
    </source>
</evidence>
<organism evidence="2 3">
    <name type="scientific">Rubritalea tangerina</name>
    <dbReference type="NCBI Taxonomy" id="430798"/>
    <lineage>
        <taxon>Bacteria</taxon>
        <taxon>Pseudomonadati</taxon>
        <taxon>Verrucomicrobiota</taxon>
        <taxon>Verrucomicrobiia</taxon>
        <taxon>Verrucomicrobiales</taxon>
        <taxon>Rubritaleaceae</taxon>
        <taxon>Rubritalea</taxon>
    </lineage>
</organism>